<dbReference type="EMBL" id="LXQD01000078">
    <property type="protein sequence ID" value="RCJ39112.1"/>
    <property type="molecule type" value="Genomic_DNA"/>
</dbReference>
<dbReference type="EMBL" id="LXQD01000115">
    <property type="protein sequence ID" value="RCJ37418.1"/>
    <property type="molecule type" value="Genomic_DNA"/>
</dbReference>
<organism evidence="2 5">
    <name type="scientific">Nostoc minutum NIES-26</name>
    <dbReference type="NCBI Taxonomy" id="1844469"/>
    <lineage>
        <taxon>Bacteria</taxon>
        <taxon>Bacillati</taxon>
        <taxon>Cyanobacteriota</taxon>
        <taxon>Cyanophyceae</taxon>
        <taxon>Nostocales</taxon>
        <taxon>Nostocaceae</taxon>
        <taxon>Nostoc</taxon>
    </lineage>
</organism>
<evidence type="ECO:0000259" key="1">
    <source>
        <dbReference type="Pfam" id="PF14104"/>
    </source>
</evidence>
<comment type="caution">
    <text evidence="2">The sequence shown here is derived from an EMBL/GenBank/DDBJ whole genome shotgun (WGS) entry which is preliminary data.</text>
</comment>
<reference evidence="2" key="2">
    <citation type="submission" date="2016-04" db="EMBL/GenBank/DDBJ databases">
        <authorList>
            <person name="Evans L.H."/>
            <person name="Alamgir A."/>
            <person name="Owens N."/>
            <person name="Weber N.D."/>
            <person name="Virtaneva K."/>
            <person name="Barbian K."/>
            <person name="Babar A."/>
            <person name="Rosenke K."/>
        </authorList>
    </citation>
    <scope>NUCLEOTIDE SEQUENCE [LARGE SCALE GENOMIC DNA]</scope>
    <source>
        <strain evidence="2">NIES-26</strain>
    </source>
</reference>
<sequence length="84" mass="9005">MSVSASQIKVQDIDHLGIVAGIIDEMGLVEQINQLLGTHPQEIISAGQVIKAMILNGLGFVSAPLYLFEKFFEGIATEHLLGKG</sequence>
<evidence type="ECO:0000313" key="2">
    <source>
        <dbReference type="EMBL" id="RCJ22768.1"/>
    </source>
</evidence>
<name>A0A367QEY6_9NOSO</name>
<gene>
    <name evidence="2" type="ORF">A6770_29450</name>
    <name evidence="4" type="ORF">A6770_39010</name>
    <name evidence="3" type="ORF">A6770_40130</name>
</gene>
<dbReference type="PANTHER" id="PTHR34614:SF2">
    <property type="entry name" value="TRANSPOSASE IS4-LIKE DOMAIN-CONTAINING PROTEIN"/>
    <property type="match status" value="1"/>
</dbReference>
<dbReference type="EMBL" id="LXQD01000324">
    <property type="protein sequence ID" value="RCJ22768.1"/>
    <property type="molecule type" value="Genomic_DNA"/>
</dbReference>
<dbReference type="PANTHER" id="PTHR34614">
    <property type="match status" value="1"/>
</dbReference>
<dbReference type="Pfam" id="PF14104">
    <property type="entry name" value="DUF4277"/>
    <property type="match status" value="1"/>
</dbReference>
<accession>A0A367QEY6</accession>
<evidence type="ECO:0000313" key="4">
    <source>
        <dbReference type="EMBL" id="RCJ39112.1"/>
    </source>
</evidence>
<dbReference type="Proteomes" id="UP000252107">
    <property type="component" value="Unassembled WGS sequence"/>
</dbReference>
<feature type="domain" description="DUF4277" evidence="1">
    <location>
        <begin position="9"/>
        <end position="84"/>
    </location>
</feature>
<proteinExistence type="predicted"/>
<keyword evidence="5" id="KW-1185">Reference proteome</keyword>
<reference evidence="5" key="1">
    <citation type="submission" date="2016-04" db="EMBL/GenBank/DDBJ databases">
        <authorList>
            <person name="Tabuchi Yagui T.R."/>
        </authorList>
    </citation>
    <scope>NUCLEOTIDE SEQUENCE [LARGE SCALE GENOMIC DNA]</scope>
</reference>
<evidence type="ECO:0000313" key="5">
    <source>
        <dbReference type="Proteomes" id="UP000252107"/>
    </source>
</evidence>
<dbReference type="AlphaFoldDB" id="A0A367QEY6"/>
<dbReference type="InterPro" id="IPR025457">
    <property type="entry name" value="DUF4277"/>
</dbReference>
<protein>
    <submittedName>
        <fullName evidence="2">Transposase</fullName>
    </submittedName>
</protein>
<evidence type="ECO:0000313" key="3">
    <source>
        <dbReference type="EMBL" id="RCJ37418.1"/>
    </source>
</evidence>
<feature type="non-terminal residue" evidence="2">
    <location>
        <position position="84"/>
    </location>
</feature>